<dbReference type="Gene3D" id="3.30.200.20">
    <property type="entry name" value="Phosphorylase Kinase, domain 1"/>
    <property type="match status" value="1"/>
</dbReference>
<dbReference type="PANTHER" id="PTHR45646">
    <property type="entry name" value="SERINE/THREONINE-PROTEIN KINASE DOA-RELATED"/>
    <property type="match status" value="1"/>
</dbReference>
<feature type="binding site" evidence="11">
    <location>
        <position position="315"/>
    </location>
    <ligand>
        <name>ATP</name>
        <dbReference type="ChEBI" id="CHEBI:30616"/>
    </ligand>
</feature>
<evidence type="ECO:0000256" key="3">
    <source>
        <dbReference type="ARBA" id="ARBA00022679"/>
    </source>
</evidence>
<keyword evidence="2" id="KW-0723">Serine/threonine-protein kinase</keyword>
<dbReference type="GO" id="GO:0000278">
    <property type="term" value="P:mitotic cell cycle"/>
    <property type="evidence" value="ECO:0007669"/>
    <property type="project" value="InterPro"/>
</dbReference>
<comment type="catalytic activity">
    <reaction evidence="8">
        <text>L-seryl-[protein] + ATP = O-phospho-L-seryl-[protein] + ADP + H(+)</text>
        <dbReference type="Rhea" id="RHEA:17989"/>
        <dbReference type="Rhea" id="RHEA-COMP:9863"/>
        <dbReference type="Rhea" id="RHEA-COMP:11604"/>
        <dbReference type="ChEBI" id="CHEBI:15378"/>
        <dbReference type="ChEBI" id="CHEBI:29999"/>
        <dbReference type="ChEBI" id="CHEBI:30616"/>
        <dbReference type="ChEBI" id="CHEBI:83421"/>
        <dbReference type="ChEBI" id="CHEBI:456216"/>
        <dbReference type="EC" id="2.7.12.1"/>
    </reaction>
</comment>
<dbReference type="Proteomes" id="UP000572817">
    <property type="component" value="Unassembled WGS sequence"/>
</dbReference>
<dbReference type="EMBL" id="WWBZ02000040">
    <property type="protein sequence ID" value="KAF4305084.1"/>
    <property type="molecule type" value="Genomic_DNA"/>
</dbReference>
<sequence>MSTPSTATATLPPHHQYYPHHQSWQPQVSQHVNGSSRLTNSHYNNQYPSQDLRRTATVNARQPQPAESYPTHYTADQQQLSNMPSRRRGHKPDWNEFYKNGIPKEVIVIDDDSPEPQASRAVAAEAADRHADKKRKTATSTAYDPVYHQNTSYSTTETPIYAETPSNHTISTDRTASALHTTASTSLGSTISNGAYAAQLEDGVVGQKRKRTTRRTTLDEAKEAKRRETEQQQEHWTTYIPPKQPPIKAKDVYVKVVSDKYRPNEKVDDEDGHYVVHPDADITEKYQIVKLLGQGTFGKVVEAFDKKKGNKVAIKVIRSVQKYRDASRIELRVLSTLASNDPHNRNKCIHLRDCFDFRNHICIVTDLYGQSVFDFLKSNQFVPFPSTHIQTFAHQLLTSVAFLHDLHLIHTDLKPENILLVNNAYQTFTYNRTIPSSSTATARSARHRKVLLNPEIRLIDFGSATFDDEYHSSVVSTRHYRAPEIILNLGWSYPCDIWSIGCILVEFFTGDALFQTHDNLEHLAMMEAVCGGKLDKHLIRQVLAKDRGQSRNPAAQYFKGQKLDYPNQDTPKASRKYVKAMKRLQDTIPPHNEFNLQFLDLLKRIFVYDPSKRITAKEALNHPWFDQRIEDDGTEALKIRKKQEKVRAERARQQERENERNPEVQHASVRRTTSRLCPGNTKLSMAQVKQIETSLLTEHFRYTPLTLIDQIINMINELINRAVDAVEAGLLETPPSRLGFAAKAAAENTIPDTDEEGNPLFPEARREIEEGVHQLETLLEATIDKNFDKLEIYLLRNVLTVPEDLVPWVRLAHYQNLQIPKASNSSASSPSSAPQATPESVQALRRKLHETNKLHTALLAEKARNDALLTQLRGLLSGSAAGTKTEPASSPRITRHSASSADLSTVAAQEHQNRPSLAFLASAPAAQTLGVSLPSDGASRSGRAQPLTQNTKFALQQLPALRELLETLRPKIATLSQPGGAGPESEFARSRREYVETQTRRVLERRGFDVRSGEGGSEALGRKVAPEEVRGMEAVAGLVGGEKGGDGQEGGGEGDKMEE</sequence>
<keyword evidence="5" id="KW-0418">Kinase</keyword>
<evidence type="ECO:0000313" key="14">
    <source>
        <dbReference type="EMBL" id="KAF4301273.1"/>
    </source>
</evidence>
<dbReference type="InterPro" id="IPR011009">
    <property type="entry name" value="Kinase-like_dom_sf"/>
</dbReference>
<dbReference type="InterPro" id="IPR008685">
    <property type="entry name" value="Centromere_Mis12"/>
</dbReference>
<evidence type="ECO:0000256" key="8">
    <source>
        <dbReference type="ARBA" id="ARBA00049003"/>
    </source>
</evidence>
<dbReference type="Pfam" id="PF05859">
    <property type="entry name" value="Mis12"/>
    <property type="match status" value="1"/>
</dbReference>
<reference evidence="14 16" key="1">
    <citation type="submission" date="2020-04" db="EMBL/GenBank/DDBJ databases">
        <title>Genome Assembly and Annotation of Botryosphaeria dothidea sdau 11-99, a Latent Pathogen of Apple Fruit Ring Rot in China.</title>
        <authorList>
            <person name="Yu C."/>
            <person name="Diao Y."/>
            <person name="Lu Q."/>
            <person name="Zhao J."/>
            <person name="Cui S."/>
            <person name="Peng C."/>
            <person name="He B."/>
            <person name="Liu H."/>
        </authorList>
    </citation>
    <scope>NUCLEOTIDE SEQUENCE [LARGE SCALE GENOMIC DNA]</scope>
    <source>
        <strain evidence="16">sdau11-99</strain>
        <strain evidence="14">Sdau11-99</strain>
    </source>
</reference>
<feature type="region of interest" description="Disordered" evidence="12">
    <location>
        <begin position="821"/>
        <end position="842"/>
    </location>
</feature>
<feature type="compositionally biased region" description="Basic and acidic residues" evidence="12">
    <location>
        <begin position="216"/>
        <end position="233"/>
    </location>
</feature>
<keyword evidence="4 11" id="KW-0547">Nucleotide-binding</keyword>
<feature type="compositionally biased region" description="Low complexity" evidence="12">
    <location>
        <begin position="821"/>
        <end position="840"/>
    </location>
</feature>
<evidence type="ECO:0000313" key="16">
    <source>
        <dbReference type="Proteomes" id="UP000572817"/>
    </source>
</evidence>
<dbReference type="PROSITE" id="PS00107">
    <property type="entry name" value="PROTEIN_KINASE_ATP"/>
    <property type="match status" value="1"/>
</dbReference>
<dbReference type="GO" id="GO:0000775">
    <property type="term" value="C:chromosome, centromeric region"/>
    <property type="evidence" value="ECO:0007669"/>
    <property type="project" value="InterPro"/>
</dbReference>
<dbReference type="AlphaFoldDB" id="A0A8H4MZ92"/>
<comment type="caution">
    <text evidence="14">The sequence shown here is derived from an EMBL/GenBank/DDBJ whole genome shotgun (WGS) entry which is preliminary data.</text>
</comment>
<feature type="compositionally biased region" description="Gly residues" evidence="12">
    <location>
        <begin position="1038"/>
        <end position="1051"/>
    </location>
</feature>
<dbReference type="InterPro" id="IPR008271">
    <property type="entry name" value="Ser/Thr_kinase_AS"/>
</dbReference>
<feature type="region of interest" description="Disordered" evidence="12">
    <location>
        <begin position="1"/>
        <end position="25"/>
    </location>
</feature>
<feature type="region of interest" description="Disordered" evidence="12">
    <location>
        <begin position="879"/>
        <end position="899"/>
    </location>
</feature>
<evidence type="ECO:0000256" key="9">
    <source>
        <dbReference type="ARBA" id="ARBA00049308"/>
    </source>
</evidence>
<dbReference type="GO" id="GO:0004674">
    <property type="term" value="F:protein serine/threonine kinase activity"/>
    <property type="evidence" value="ECO:0007669"/>
    <property type="project" value="UniProtKB-KW"/>
</dbReference>
<evidence type="ECO:0000256" key="11">
    <source>
        <dbReference type="PROSITE-ProRule" id="PRU10141"/>
    </source>
</evidence>
<feature type="compositionally biased region" description="Polar residues" evidence="12">
    <location>
        <begin position="74"/>
        <end position="84"/>
    </location>
</feature>
<dbReference type="CDD" id="cd14134">
    <property type="entry name" value="PKc_CLK"/>
    <property type="match status" value="1"/>
</dbReference>
<feature type="compositionally biased region" description="Basic and acidic residues" evidence="12">
    <location>
        <begin position="645"/>
        <end position="663"/>
    </location>
</feature>
<feature type="region of interest" description="Disordered" evidence="12">
    <location>
        <begin position="114"/>
        <end position="139"/>
    </location>
</feature>
<dbReference type="InterPro" id="IPR051175">
    <property type="entry name" value="CLK_kinases"/>
</dbReference>
<evidence type="ECO:0000256" key="1">
    <source>
        <dbReference type="ARBA" id="ARBA00013203"/>
    </source>
</evidence>
<dbReference type="Gene3D" id="1.10.510.10">
    <property type="entry name" value="Transferase(Phosphotransferase) domain 1"/>
    <property type="match status" value="1"/>
</dbReference>
<dbReference type="GO" id="GO:0004712">
    <property type="term" value="F:protein serine/threonine/tyrosine kinase activity"/>
    <property type="evidence" value="ECO:0007669"/>
    <property type="project" value="UniProtKB-EC"/>
</dbReference>
<feature type="region of interest" description="Disordered" evidence="12">
    <location>
        <begin position="1035"/>
        <end position="1059"/>
    </location>
</feature>
<dbReference type="InterPro" id="IPR000719">
    <property type="entry name" value="Prot_kinase_dom"/>
</dbReference>
<feature type="region of interest" description="Disordered" evidence="12">
    <location>
        <begin position="207"/>
        <end position="235"/>
    </location>
</feature>
<keyword evidence="3" id="KW-0808">Transferase</keyword>
<evidence type="ECO:0000259" key="13">
    <source>
        <dbReference type="PROSITE" id="PS50011"/>
    </source>
</evidence>
<dbReference type="PROSITE" id="PS00108">
    <property type="entry name" value="PROTEIN_KINASE_ST"/>
    <property type="match status" value="1"/>
</dbReference>
<dbReference type="SMART" id="SM00220">
    <property type="entry name" value="S_TKc"/>
    <property type="match status" value="1"/>
</dbReference>
<dbReference type="OrthoDB" id="283111at2759"/>
<organism evidence="14 16">
    <name type="scientific">Botryosphaeria dothidea</name>
    <dbReference type="NCBI Taxonomy" id="55169"/>
    <lineage>
        <taxon>Eukaryota</taxon>
        <taxon>Fungi</taxon>
        <taxon>Dikarya</taxon>
        <taxon>Ascomycota</taxon>
        <taxon>Pezizomycotina</taxon>
        <taxon>Dothideomycetes</taxon>
        <taxon>Dothideomycetes incertae sedis</taxon>
        <taxon>Botryosphaeriales</taxon>
        <taxon>Botryosphaeriaceae</taxon>
        <taxon>Botryosphaeria</taxon>
    </lineage>
</organism>
<dbReference type="InterPro" id="IPR017441">
    <property type="entry name" value="Protein_kinase_ATP_BS"/>
</dbReference>
<keyword evidence="6 11" id="KW-0067">ATP-binding</keyword>
<feature type="compositionally biased region" description="Polar residues" evidence="12">
    <location>
        <begin position="880"/>
        <end position="899"/>
    </location>
</feature>
<comment type="catalytic activity">
    <reaction evidence="10">
        <text>L-tyrosyl-[protein] + ATP = O-phospho-L-tyrosyl-[protein] + ADP + H(+)</text>
        <dbReference type="Rhea" id="RHEA:10596"/>
        <dbReference type="Rhea" id="RHEA-COMP:10136"/>
        <dbReference type="Rhea" id="RHEA-COMP:20101"/>
        <dbReference type="ChEBI" id="CHEBI:15378"/>
        <dbReference type="ChEBI" id="CHEBI:30616"/>
        <dbReference type="ChEBI" id="CHEBI:46858"/>
        <dbReference type="ChEBI" id="CHEBI:61978"/>
        <dbReference type="ChEBI" id="CHEBI:456216"/>
        <dbReference type="EC" id="2.7.12.1"/>
    </reaction>
</comment>
<keyword evidence="16" id="KW-1185">Reference proteome</keyword>
<evidence type="ECO:0000256" key="5">
    <source>
        <dbReference type="ARBA" id="ARBA00022777"/>
    </source>
</evidence>
<evidence type="ECO:0000256" key="6">
    <source>
        <dbReference type="ARBA" id="ARBA00022840"/>
    </source>
</evidence>
<comment type="catalytic activity">
    <reaction evidence="9">
        <text>L-threonyl-[protein] + ATP = O-phospho-L-threonyl-[protein] + ADP + H(+)</text>
        <dbReference type="Rhea" id="RHEA:46608"/>
        <dbReference type="Rhea" id="RHEA-COMP:11060"/>
        <dbReference type="Rhea" id="RHEA-COMP:11605"/>
        <dbReference type="ChEBI" id="CHEBI:15378"/>
        <dbReference type="ChEBI" id="CHEBI:30013"/>
        <dbReference type="ChEBI" id="CHEBI:30616"/>
        <dbReference type="ChEBI" id="CHEBI:61977"/>
        <dbReference type="ChEBI" id="CHEBI:456216"/>
        <dbReference type="EC" id="2.7.12.1"/>
    </reaction>
</comment>
<evidence type="ECO:0000256" key="4">
    <source>
        <dbReference type="ARBA" id="ARBA00022741"/>
    </source>
</evidence>
<feature type="region of interest" description="Disordered" evidence="12">
    <location>
        <begin position="641"/>
        <end position="673"/>
    </location>
</feature>
<dbReference type="FunFam" id="1.10.510.10:FF:000612">
    <property type="entry name" value="Serine/threonine-protein kinase AFC2"/>
    <property type="match status" value="1"/>
</dbReference>
<dbReference type="GO" id="GO:0005524">
    <property type="term" value="F:ATP binding"/>
    <property type="evidence" value="ECO:0007669"/>
    <property type="project" value="UniProtKB-UniRule"/>
</dbReference>
<comment type="similarity">
    <text evidence="7">Belongs to the protein kinase superfamily. CMGC Ser/Thr protein kinase family. Lammer subfamily.</text>
</comment>
<evidence type="ECO:0000256" key="7">
    <source>
        <dbReference type="ARBA" id="ARBA00037966"/>
    </source>
</evidence>
<dbReference type="EMBL" id="WWBZ02000082">
    <property type="protein sequence ID" value="KAF4301273.1"/>
    <property type="molecule type" value="Genomic_DNA"/>
</dbReference>
<evidence type="ECO:0000256" key="12">
    <source>
        <dbReference type="SAM" id="MobiDB-lite"/>
    </source>
</evidence>
<dbReference type="EC" id="2.7.12.1" evidence="1"/>
<feature type="region of interest" description="Disordered" evidence="12">
    <location>
        <begin position="54"/>
        <end position="97"/>
    </location>
</feature>
<proteinExistence type="inferred from homology"/>
<feature type="domain" description="Protein kinase" evidence="13">
    <location>
        <begin position="286"/>
        <end position="625"/>
    </location>
</feature>
<name>A0A8H4MZ92_9PEZI</name>
<dbReference type="SUPFAM" id="SSF56112">
    <property type="entry name" value="Protein kinase-like (PK-like)"/>
    <property type="match status" value="1"/>
</dbReference>
<dbReference type="GO" id="GO:0005634">
    <property type="term" value="C:nucleus"/>
    <property type="evidence" value="ECO:0007669"/>
    <property type="project" value="InterPro"/>
</dbReference>
<evidence type="ECO:0000256" key="2">
    <source>
        <dbReference type="ARBA" id="ARBA00022527"/>
    </source>
</evidence>
<gene>
    <name evidence="15" type="ORF">GTA08_BOTSDO07304</name>
    <name evidence="14" type="ORF">GTA08_BOTSDO11496</name>
</gene>
<accession>A0A8H4MZ92</accession>
<dbReference type="PROSITE" id="PS50011">
    <property type="entry name" value="PROTEIN_KINASE_DOM"/>
    <property type="match status" value="1"/>
</dbReference>
<dbReference type="PANTHER" id="PTHR45646:SF11">
    <property type="entry name" value="SERINE_THREONINE-PROTEIN KINASE DOA"/>
    <property type="match status" value="1"/>
</dbReference>
<feature type="region of interest" description="Disordered" evidence="12">
    <location>
        <begin position="1009"/>
        <end position="1028"/>
    </location>
</feature>
<dbReference type="GO" id="GO:0043484">
    <property type="term" value="P:regulation of RNA splicing"/>
    <property type="evidence" value="ECO:0007669"/>
    <property type="project" value="TreeGrafter"/>
</dbReference>
<protein>
    <recommendedName>
        <fullName evidence="1">dual-specificity kinase</fullName>
        <ecNumber evidence="1">2.7.12.1</ecNumber>
    </recommendedName>
</protein>
<dbReference type="Pfam" id="PF00069">
    <property type="entry name" value="Pkinase"/>
    <property type="match status" value="1"/>
</dbReference>
<evidence type="ECO:0000256" key="10">
    <source>
        <dbReference type="ARBA" id="ARBA00051680"/>
    </source>
</evidence>
<evidence type="ECO:0000313" key="15">
    <source>
        <dbReference type="EMBL" id="KAF4305084.1"/>
    </source>
</evidence>